<dbReference type="AlphaFoldDB" id="D3FDL7"/>
<evidence type="ECO:0000256" key="1">
    <source>
        <dbReference type="ARBA" id="ARBA00004127"/>
    </source>
</evidence>
<dbReference type="Pfam" id="PF00361">
    <property type="entry name" value="Proton_antipo_M"/>
    <property type="match status" value="1"/>
</dbReference>
<evidence type="ECO:0000256" key="6">
    <source>
        <dbReference type="SAM" id="Phobius"/>
    </source>
</evidence>
<name>D3FDL7_CONWI</name>
<evidence type="ECO:0000259" key="8">
    <source>
        <dbReference type="Pfam" id="PF00662"/>
    </source>
</evidence>
<sequence>MSTTTWGWLVLAFPLAGTIIIGLGHKRLARGPAGAIGTLAILLAFVSAVGALLSLQDRDEHHRQLVSSLWDYAVTGSIDARLSILVDPLSVFMMLVITGVSTLIHLYSVSYMKSDRGNARYFAYLNFFVFSMLVLVLAANFLLLIVGWAFVGAASYLLISFWYRRETATKAGIKAFVINVVGDVGLVLGTFFILRHTGTLDFLGTFEAVENGAFDSHNGALVAGCLLLLVGAFAKSAQVPFHTWLPDAMEGPTPVSSLIHAATMVTAGVYLISRMFPLFEAAPAAADVGAVVGCATLLIAGTIALTQTDIKRVIAYSTMSQIGYMIMGVSAGAYAAGLFHLLTHAFFKALLFMAAGSIIGAMAGAQSLDKMSGFKRSMPFTFGCFVVGGLALSGVPPFSGFFSKDEILAFVGHRGGWFSVMYVVGYIGAFLTGIYTWRMIFRAFLGRPSPEAAELEHGHIAHAEYPTNPANGEREDTEVGFPGPEHVIAEREIPMKVAMGLLAVGATILGVLQIPNVTHVISSFLEPTFESSKYFHEHPSNGFIYFGMALGTVVALLGIAVAHYIYVRKPGTAAALQARFPALHTFLLNKWYFDELIDFLIVRPWKAAGTFARTTFERVVIDGVFVGGTTGIVKAGSQAVRAIQTGFLRYYAALLLLGGAAVVLYFLIAST</sequence>
<feature type="transmembrane region" description="Helical" evidence="6">
    <location>
        <begin position="345"/>
        <end position="365"/>
    </location>
</feature>
<feature type="transmembrane region" description="Helical" evidence="6">
    <location>
        <begin position="121"/>
        <end position="139"/>
    </location>
</feature>
<dbReference type="Pfam" id="PF00662">
    <property type="entry name" value="Proton_antipo_N"/>
    <property type="match status" value="1"/>
</dbReference>
<dbReference type="NCBIfam" id="NF005141">
    <property type="entry name" value="PRK06590.1"/>
    <property type="match status" value="1"/>
</dbReference>
<dbReference type="GO" id="GO:0003954">
    <property type="term" value="F:NADH dehydrogenase activity"/>
    <property type="evidence" value="ECO:0007669"/>
    <property type="project" value="TreeGrafter"/>
</dbReference>
<dbReference type="Proteomes" id="UP000008229">
    <property type="component" value="Chromosome"/>
</dbReference>
<feature type="transmembrane region" description="Helical" evidence="6">
    <location>
        <begin position="377"/>
        <end position="395"/>
    </location>
</feature>
<feature type="transmembrane region" description="Helical" evidence="6">
    <location>
        <begin position="36"/>
        <end position="55"/>
    </location>
</feature>
<dbReference type="OrthoDB" id="9811798at2"/>
<dbReference type="RefSeq" id="WP_012932642.1">
    <property type="nucleotide sequence ID" value="NC_013739.1"/>
</dbReference>
<feature type="transmembrane region" description="Helical" evidence="6">
    <location>
        <begin position="313"/>
        <end position="339"/>
    </location>
</feature>
<evidence type="ECO:0000313" key="9">
    <source>
        <dbReference type="EMBL" id="ADB49591.1"/>
    </source>
</evidence>
<dbReference type="PANTHER" id="PTHR42829">
    <property type="entry name" value="NADH-UBIQUINONE OXIDOREDUCTASE CHAIN 5"/>
    <property type="match status" value="1"/>
</dbReference>
<dbReference type="GO" id="GO:0016020">
    <property type="term" value="C:membrane"/>
    <property type="evidence" value="ECO:0007669"/>
    <property type="project" value="UniProtKB-SubCell"/>
</dbReference>
<feature type="transmembrane region" description="Helical" evidence="6">
    <location>
        <begin position="89"/>
        <end position="109"/>
    </location>
</feature>
<dbReference type="GO" id="GO:0012505">
    <property type="term" value="C:endomembrane system"/>
    <property type="evidence" value="ECO:0007669"/>
    <property type="project" value="UniProtKB-SubCell"/>
</dbReference>
<reference evidence="9 10" key="1">
    <citation type="journal article" date="2010" name="Stand. Genomic Sci.">
        <title>Complete genome sequence of Conexibacter woesei type strain (ID131577).</title>
        <authorList>
            <person name="Pukall R."/>
            <person name="Lapidus A."/>
            <person name="Glavina Del Rio T."/>
            <person name="Copeland A."/>
            <person name="Tice H."/>
            <person name="Cheng J.-F."/>
            <person name="Lucas S."/>
            <person name="Chen F."/>
            <person name="Nolan M."/>
            <person name="Bruce D."/>
            <person name="Goodwin L."/>
            <person name="Pitluck S."/>
            <person name="Mavromatis K."/>
            <person name="Ivanova N."/>
            <person name="Ovchinnikova G."/>
            <person name="Pati A."/>
            <person name="Chen A."/>
            <person name="Palaniappan K."/>
            <person name="Land M."/>
            <person name="Hauser L."/>
            <person name="Chang Y.-J."/>
            <person name="Jeffries C.D."/>
            <person name="Chain P."/>
            <person name="Meincke L."/>
            <person name="Sims D."/>
            <person name="Brettin T."/>
            <person name="Detter J.C."/>
            <person name="Rohde M."/>
            <person name="Goeker M."/>
            <person name="Bristow J."/>
            <person name="Eisen J.A."/>
            <person name="Markowitz V."/>
            <person name="Kyrpides N.C."/>
            <person name="Klenk H.-P."/>
            <person name="Hugenholtz P."/>
        </authorList>
    </citation>
    <scope>NUCLEOTIDE SEQUENCE [LARGE SCALE GENOMIC DNA]</scope>
    <source>
        <strain evidence="10">DSM 14684 / CIP 108061 / JCM 11494 / NBRC 100937 / ID131577</strain>
    </source>
</reference>
<feature type="transmembrane region" description="Helical" evidence="6">
    <location>
        <begin position="501"/>
        <end position="522"/>
    </location>
</feature>
<dbReference type="InterPro" id="IPR001516">
    <property type="entry name" value="Proton_antipo_N"/>
</dbReference>
<dbReference type="STRING" id="469383.Cwoe_1160"/>
<feature type="transmembrane region" description="Helical" evidence="6">
    <location>
        <begin position="6"/>
        <end position="24"/>
    </location>
</feature>
<evidence type="ECO:0000256" key="5">
    <source>
        <dbReference type="RuleBase" id="RU000320"/>
    </source>
</evidence>
<keyword evidence="10" id="KW-1185">Reference proteome</keyword>
<evidence type="ECO:0000256" key="3">
    <source>
        <dbReference type="ARBA" id="ARBA00022989"/>
    </source>
</evidence>
<keyword evidence="2 5" id="KW-0812">Transmembrane</keyword>
<organism evidence="9 10">
    <name type="scientific">Conexibacter woesei (strain DSM 14684 / CCUG 47730 / CIP 108061 / JCM 11494 / NBRC 100937 / ID131577)</name>
    <dbReference type="NCBI Taxonomy" id="469383"/>
    <lineage>
        <taxon>Bacteria</taxon>
        <taxon>Bacillati</taxon>
        <taxon>Actinomycetota</taxon>
        <taxon>Thermoleophilia</taxon>
        <taxon>Solirubrobacterales</taxon>
        <taxon>Conexibacteraceae</taxon>
        <taxon>Conexibacter</taxon>
    </lineage>
</organism>
<dbReference type="EMBL" id="CP001854">
    <property type="protein sequence ID" value="ADB49591.1"/>
    <property type="molecule type" value="Genomic_DNA"/>
</dbReference>
<evidence type="ECO:0000256" key="2">
    <source>
        <dbReference type="ARBA" id="ARBA00022692"/>
    </source>
</evidence>
<feature type="transmembrane region" description="Helical" evidence="6">
    <location>
        <begin position="284"/>
        <end position="306"/>
    </location>
</feature>
<dbReference type="eggNOG" id="COG1009">
    <property type="taxonomic scope" value="Bacteria"/>
</dbReference>
<feature type="transmembrane region" description="Helical" evidence="6">
    <location>
        <begin position="415"/>
        <end position="437"/>
    </location>
</feature>
<feature type="transmembrane region" description="Helical" evidence="6">
    <location>
        <begin position="145"/>
        <end position="163"/>
    </location>
</feature>
<dbReference type="InterPro" id="IPR018393">
    <property type="entry name" value="NADHpl_OxRdtase_5_subgr"/>
</dbReference>
<dbReference type="GO" id="GO:0008137">
    <property type="term" value="F:NADH dehydrogenase (ubiquinone) activity"/>
    <property type="evidence" value="ECO:0007669"/>
    <property type="project" value="InterPro"/>
</dbReference>
<dbReference type="InterPro" id="IPR003945">
    <property type="entry name" value="NU5C-like"/>
</dbReference>
<protein>
    <submittedName>
        <fullName evidence="9">Proton-translocating NADH-quinone oxidoreductase, chain L</fullName>
        <ecNumber evidence="9">1.6.5.11</ecNumber>
    </submittedName>
</protein>
<dbReference type="NCBIfam" id="TIGR01974">
    <property type="entry name" value="NDH_I_L"/>
    <property type="match status" value="1"/>
</dbReference>
<feature type="transmembrane region" description="Helical" evidence="6">
    <location>
        <begin position="214"/>
        <end position="234"/>
    </location>
</feature>
<dbReference type="Gene3D" id="1.20.5.2700">
    <property type="match status" value="1"/>
</dbReference>
<dbReference type="GO" id="GO:0015990">
    <property type="term" value="P:electron transport coupled proton transport"/>
    <property type="evidence" value="ECO:0007669"/>
    <property type="project" value="TreeGrafter"/>
</dbReference>
<dbReference type="InterPro" id="IPR001750">
    <property type="entry name" value="ND/Mrp_TM"/>
</dbReference>
<evidence type="ECO:0000256" key="4">
    <source>
        <dbReference type="ARBA" id="ARBA00023136"/>
    </source>
</evidence>
<dbReference type="PRINTS" id="PR01435">
    <property type="entry name" value="NPOXDRDTASE5"/>
</dbReference>
<evidence type="ECO:0000259" key="7">
    <source>
        <dbReference type="Pfam" id="PF00361"/>
    </source>
</evidence>
<dbReference type="PRINTS" id="PR01434">
    <property type="entry name" value="NADHDHGNASE5"/>
</dbReference>
<keyword evidence="3 6" id="KW-1133">Transmembrane helix</keyword>
<comment type="subcellular location">
    <subcellularLocation>
        <location evidence="1">Endomembrane system</location>
        <topology evidence="1">Multi-pass membrane protein</topology>
    </subcellularLocation>
    <subcellularLocation>
        <location evidence="5">Membrane</location>
        <topology evidence="5">Multi-pass membrane protein</topology>
    </subcellularLocation>
</comment>
<proteinExistence type="predicted"/>
<feature type="transmembrane region" description="Helical" evidence="6">
    <location>
        <begin position="650"/>
        <end position="668"/>
    </location>
</feature>
<feature type="transmembrane region" description="Helical" evidence="6">
    <location>
        <begin position="175"/>
        <end position="194"/>
    </location>
</feature>
<accession>D3FDL7</accession>
<dbReference type="GO" id="GO:0042773">
    <property type="term" value="P:ATP synthesis coupled electron transport"/>
    <property type="evidence" value="ECO:0007669"/>
    <property type="project" value="InterPro"/>
</dbReference>
<reference evidence="10" key="2">
    <citation type="submission" date="2010-01" db="EMBL/GenBank/DDBJ databases">
        <title>The complete genome of Conexibacter woesei DSM 14684.</title>
        <authorList>
            <consortium name="US DOE Joint Genome Institute (JGI-PGF)"/>
            <person name="Lucas S."/>
            <person name="Copeland A."/>
            <person name="Lapidus A."/>
            <person name="Glavina del Rio T."/>
            <person name="Dalin E."/>
            <person name="Tice H."/>
            <person name="Bruce D."/>
            <person name="Goodwin L."/>
            <person name="Pitluck S."/>
            <person name="Kyrpides N."/>
            <person name="Mavromatis K."/>
            <person name="Ivanova N."/>
            <person name="Mikhailova N."/>
            <person name="Chertkov O."/>
            <person name="Brettin T."/>
            <person name="Detter J.C."/>
            <person name="Han C."/>
            <person name="Larimer F."/>
            <person name="Land M."/>
            <person name="Hauser L."/>
            <person name="Markowitz V."/>
            <person name="Cheng J.-F."/>
            <person name="Hugenholtz P."/>
            <person name="Woyke T."/>
            <person name="Wu D."/>
            <person name="Pukall R."/>
            <person name="Steenblock K."/>
            <person name="Schneider S."/>
            <person name="Klenk H.-P."/>
            <person name="Eisen J.A."/>
        </authorList>
    </citation>
    <scope>NUCLEOTIDE SEQUENCE [LARGE SCALE GENOMIC DNA]</scope>
    <source>
        <strain evidence="10">DSM 14684 / CIP 108061 / JCM 11494 / NBRC 100937 / ID131577</strain>
    </source>
</reference>
<evidence type="ECO:0000313" key="10">
    <source>
        <dbReference type="Proteomes" id="UP000008229"/>
    </source>
</evidence>
<dbReference type="KEGG" id="cwo:Cwoe_1160"/>
<dbReference type="PANTHER" id="PTHR42829:SF2">
    <property type="entry name" value="NADH-UBIQUINONE OXIDOREDUCTASE CHAIN 5"/>
    <property type="match status" value="1"/>
</dbReference>
<feature type="domain" description="NADH:quinone oxidoreductase/Mrp antiporter transmembrane" evidence="7">
    <location>
        <begin position="138"/>
        <end position="424"/>
    </location>
</feature>
<dbReference type="EC" id="1.6.5.11" evidence="9"/>
<keyword evidence="4 6" id="KW-0472">Membrane</keyword>
<dbReference type="HOGENOM" id="CLU_007100_6_0_11"/>
<gene>
    <name evidence="9" type="ordered locus">Cwoe_1160</name>
</gene>
<feature type="domain" description="NADH-Ubiquinone oxidoreductase (complex I) chain 5 N-terminal" evidence="8">
    <location>
        <begin position="75"/>
        <end position="122"/>
    </location>
</feature>
<feature type="transmembrane region" description="Helical" evidence="6">
    <location>
        <begin position="542"/>
        <end position="567"/>
    </location>
</feature>
<feature type="transmembrane region" description="Helical" evidence="6">
    <location>
        <begin position="255"/>
        <end position="272"/>
    </location>
</feature>
<keyword evidence="9" id="KW-0560">Oxidoreductase</keyword>